<evidence type="ECO:0000313" key="16">
    <source>
        <dbReference type="Proteomes" id="UP000075903"/>
    </source>
</evidence>
<dbReference type="InterPro" id="IPR036188">
    <property type="entry name" value="FAD/NAD-bd_sf"/>
</dbReference>
<dbReference type="Pfam" id="PF07992">
    <property type="entry name" value="Pyr_redox_2"/>
    <property type="match status" value="1"/>
</dbReference>
<organism evidence="15 16">
    <name type="scientific">Anopheles merus</name>
    <name type="common">Mosquito</name>
    <dbReference type="NCBI Taxonomy" id="30066"/>
    <lineage>
        <taxon>Eukaryota</taxon>
        <taxon>Metazoa</taxon>
        <taxon>Ecdysozoa</taxon>
        <taxon>Arthropoda</taxon>
        <taxon>Hexapoda</taxon>
        <taxon>Insecta</taxon>
        <taxon>Pterygota</taxon>
        <taxon>Neoptera</taxon>
        <taxon>Endopterygota</taxon>
        <taxon>Diptera</taxon>
        <taxon>Nematocera</taxon>
        <taxon>Culicoidea</taxon>
        <taxon>Culicidae</taxon>
        <taxon>Anophelinae</taxon>
        <taxon>Anopheles</taxon>
    </lineage>
</organism>
<dbReference type="PANTHER" id="PTHR43557:SF4">
    <property type="entry name" value="APOPTOSIS-INDUCING FACTOR 1, MITOCHONDRIAL"/>
    <property type="match status" value="1"/>
</dbReference>
<dbReference type="PRINTS" id="PR00411">
    <property type="entry name" value="PNDRDTASEI"/>
</dbReference>
<dbReference type="GO" id="GO:0071949">
    <property type="term" value="F:FAD binding"/>
    <property type="evidence" value="ECO:0007669"/>
    <property type="project" value="TreeGrafter"/>
</dbReference>
<evidence type="ECO:0000256" key="11">
    <source>
        <dbReference type="ARBA" id="ARBA00047786"/>
    </source>
</evidence>
<dbReference type="PRINTS" id="PR00368">
    <property type="entry name" value="FADPNR"/>
</dbReference>
<evidence type="ECO:0000256" key="5">
    <source>
        <dbReference type="ARBA" id="ARBA00022703"/>
    </source>
</evidence>
<evidence type="ECO:0000313" key="15">
    <source>
        <dbReference type="EnsemblMetazoa" id="AMEM006036-PA"/>
    </source>
</evidence>
<dbReference type="Gene3D" id="3.30.390.30">
    <property type="match status" value="1"/>
</dbReference>
<dbReference type="SMART" id="SM01353">
    <property type="entry name" value="AIF_C"/>
    <property type="match status" value="1"/>
</dbReference>
<dbReference type="GO" id="GO:0006915">
    <property type="term" value="P:apoptotic process"/>
    <property type="evidence" value="ECO:0007669"/>
    <property type="project" value="UniProtKB-KW"/>
</dbReference>
<evidence type="ECO:0000259" key="13">
    <source>
        <dbReference type="Pfam" id="PF07992"/>
    </source>
</evidence>
<dbReference type="GO" id="GO:0005739">
    <property type="term" value="C:mitochondrion"/>
    <property type="evidence" value="ECO:0007669"/>
    <property type="project" value="UniProtKB-SubCell"/>
</dbReference>
<dbReference type="SUPFAM" id="SSF55424">
    <property type="entry name" value="FAD/NAD-linked reductases, dimerisation (C-terminal) domain"/>
    <property type="match status" value="1"/>
</dbReference>
<dbReference type="AlphaFoldDB" id="A0A182UYX4"/>
<comment type="cofactor">
    <cofactor evidence="1">
        <name>FAD</name>
        <dbReference type="ChEBI" id="CHEBI:57692"/>
    </cofactor>
</comment>
<evidence type="ECO:0000256" key="12">
    <source>
        <dbReference type="SAM" id="MobiDB-lite"/>
    </source>
</evidence>
<dbReference type="EnsemblMetazoa" id="AMEM006036-RA">
    <property type="protein sequence ID" value="AMEM006036-PA"/>
    <property type="gene ID" value="AMEM006036"/>
</dbReference>
<comment type="catalytic activity">
    <reaction evidence="11">
        <text>A + NADH + H(+) = AH2 + NAD(+)</text>
        <dbReference type="Rhea" id="RHEA:11356"/>
        <dbReference type="ChEBI" id="CHEBI:13193"/>
        <dbReference type="ChEBI" id="CHEBI:15378"/>
        <dbReference type="ChEBI" id="CHEBI:17499"/>
        <dbReference type="ChEBI" id="CHEBI:57540"/>
        <dbReference type="ChEBI" id="CHEBI:57945"/>
    </reaction>
</comment>
<dbReference type="InterPro" id="IPR050446">
    <property type="entry name" value="FAD-oxidoreductase/Apoptosis"/>
</dbReference>
<evidence type="ECO:0000256" key="7">
    <source>
        <dbReference type="ARBA" id="ARBA00022946"/>
    </source>
</evidence>
<dbReference type="InterPro" id="IPR016156">
    <property type="entry name" value="FAD/NAD-linked_Rdtase_dimer_sf"/>
</dbReference>
<dbReference type="STRING" id="30066.A0A182UYX4"/>
<evidence type="ECO:0000256" key="2">
    <source>
        <dbReference type="ARBA" id="ARBA00004173"/>
    </source>
</evidence>
<sequence>PCQAHERKTNQCANQSNQRNLVPCTREAVYKIQNFLAAKPFSAMLSVSRVAVGNVRCVQPALMRIRKHVLAGGFTQTFGSRRWISVKVNQALLAKETEPNRRRRQTLKEREAESNEPCSCVEEEGPNSSTIVTPCDESRRLPMMGELIQFPNDPSPYPAPPRRHIPINRFFQQTEQKAIATTGGPTCPPPPPPPPKPSYTGYILGAIALTAGGLGLAYYNGLFDGPPPPTPVDDTKEDADRKKRTYPASSKDLPKHVPYLLVGGGTASIAAFRAIRVHDPKAKVMMITNELEMPYMRPPLSKELWFNPTEAEPLKFRQWNGSERSIFYEPNDYYIDPSKLSDAPNGGVAVARGYEVHRLDVVNRKAILTDGTEISYDKCLIATGARPKNLPIFESAPRAVRERVTLFKSVYDFEQLSSQLQDGNRVAIVGGGFLGSELACALSKSEQTRKKKVEVFQLFHEGGNMAKVLPEYLSSWTTERLREEGVKVWPKTQVKAVEMQGTKLKLTLMDDSVLLVDRVIVAVGSEPNTDLAKTSGLEVDSKNGGFLVDAELRARSNVFVAGDAACFYDTKFGRRRVEHHDHAIVSGRLAGENMVGLNKPYTHQSMFWSDLGPRISYEAIGLIDSSLPTVAVFAKRTAEEMSRAAAAAAVAVTAGSTDSEKLQAANANVNVDVKNVPAAGEPAKEQSKEQQEPEDSFDKGVIFYVRDKKVVGLVLWNVFNRMGTARKILDQHTEYDDLNEVAKLFNLHDRRTESEELEAAEQ</sequence>
<comment type="subcellular location">
    <subcellularLocation>
        <location evidence="2">Mitochondrion</location>
    </subcellularLocation>
</comment>
<feature type="region of interest" description="Disordered" evidence="12">
    <location>
        <begin position="227"/>
        <end position="249"/>
    </location>
</feature>
<dbReference type="InterPro" id="IPR023753">
    <property type="entry name" value="FAD/NAD-binding_dom"/>
</dbReference>
<dbReference type="PANTHER" id="PTHR43557">
    <property type="entry name" value="APOPTOSIS-INDUCING FACTOR 1"/>
    <property type="match status" value="1"/>
</dbReference>
<keyword evidence="10" id="KW-0496">Mitochondrion</keyword>
<dbReference type="VEuPathDB" id="VectorBase:AMEM21_012175"/>
<reference evidence="15" key="1">
    <citation type="submission" date="2020-05" db="UniProtKB">
        <authorList>
            <consortium name="EnsemblMetazoa"/>
        </authorList>
    </citation>
    <scope>IDENTIFICATION</scope>
    <source>
        <strain evidence="15">MAF</strain>
    </source>
</reference>
<dbReference type="GO" id="GO:0046983">
    <property type="term" value="F:protein dimerization activity"/>
    <property type="evidence" value="ECO:0007669"/>
    <property type="project" value="InterPro"/>
</dbReference>
<dbReference type="SUPFAM" id="SSF51905">
    <property type="entry name" value="FAD/NAD(P)-binding domain"/>
    <property type="match status" value="1"/>
</dbReference>
<evidence type="ECO:0000256" key="3">
    <source>
        <dbReference type="ARBA" id="ARBA00006442"/>
    </source>
</evidence>
<dbReference type="Pfam" id="PF14721">
    <property type="entry name" value="AIF_C"/>
    <property type="match status" value="1"/>
</dbReference>
<evidence type="ECO:0008006" key="17">
    <source>
        <dbReference type="Google" id="ProtNLM"/>
    </source>
</evidence>
<evidence type="ECO:0000256" key="8">
    <source>
        <dbReference type="ARBA" id="ARBA00023002"/>
    </source>
</evidence>
<evidence type="ECO:0000256" key="9">
    <source>
        <dbReference type="ARBA" id="ARBA00023027"/>
    </source>
</evidence>
<keyword evidence="5" id="KW-0053">Apoptosis</keyword>
<evidence type="ECO:0000256" key="4">
    <source>
        <dbReference type="ARBA" id="ARBA00022630"/>
    </source>
</evidence>
<dbReference type="Gene3D" id="3.50.50.60">
    <property type="entry name" value="FAD/NAD(P)-binding domain"/>
    <property type="match status" value="2"/>
</dbReference>
<comment type="similarity">
    <text evidence="3">Belongs to the FAD-dependent oxidoreductase family.</text>
</comment>
<evidence type="ECO:0000256" key="10">
    <source>
        <dbReference type="ARBA" id="ARBA00023128"/>
    </source>
</evidence>
<dbReference type="VEuPathDB" id="VectorBase:AMEM006036"/>
<evidence type="ECO:0000256" key="1">
    <source>
        <dbReference type="ARBA" id="ARBA00001974"/>
    </source>
</evidence>
<protein>
    <recommendedName>
        <fullName evidence="17">FAD/NAD(P)-binding domain-containing protein</fullName>
    </recommendedName>
</protein>
<dbReference type="GO" id="GO:0016174">
    <property type="term" value="F:NAD(P)H oxidase H2O2-forming activity"/>
    <property type="evidence" value="ECO:0007669"/>
    <property type="project" value="TreeGrafter"/>
</dbReference>
<keyword evidence="4" id="KW-0285">Flavoprotein</keyword>
<keyword evidence="6" id="KW-0274">FAD</keyword>
<keyword evidence="16" id="KW-1185">Reference proteome</keyword>
<feature type="domain" description="Mitochondrial apoptosis-inducing factor C-terminal" evidence="14">
    <location>
        <begin position="590"/>
        <end position="731"/>
    </location>
</feature>
<keyword evidence="9" id="KW-0520">NAD</keyword>
<keyword evidence="7" id="KW-0809">Transit peptide</keyword>
<dbReference type="InterPro" id="IPR029324">
    <property type="entry name" value="AIF_C"/>
</dbReference>
<proteinExistence type="inferred from homology"/>
<dbReference type="Proteomes" id="UP000075903">
    <property type="component" value="Unassembled WGS sequence"/>
</dbReference>
<name>A0A182UYX4_ANOME</name>
<accession>A0A182UYX4</accession>
<evidence type="ECO:0000256" key="6">
    <source>
        <dbReference type="ARBA" id="ARBA00022827"/>
    </source>
</evidence>
<feature type="domain" description="FAD/NAD(P)-binding" evidence="13">
    <location>
        <begin position="260"/>
        <end position="586"/>
    </location>
</feature>
<feature type="compositionally biased region" description="Basic and acidic residues" evidence="12">
    <location>
        <begin position="98"/>
        <end position="113"/>
    </location>
</feature>
<keyword evidence="8" id="KW-0560">Oxidoreductase</keyword>
<evidence type="ECO:0000259" key="14">
    <source>
        <dbReference type="Pfam" id="PF14721"/>
    </source>
</evidence>
<dbReference type="GO" id="GO:0033108">
    <property type="term" value="P:mitochondrial respiratory chain complex assembly"/>
    <property type="evidence" value="ECO:0007669"/>
    <property type="project" value="TreeGrafter"/>
</dbReference>
<feature type="region of interest" description="Disordered" evidence="12">
    <location>
        <begin position="98"/>
        <end position="133"/>
    </location>
</feature>